<dbReference type="InterPro" id="IPR004082">
    <property type="entry name" value="OBERON"/>
</dbReference>
<feature type="compositionally biased region" description="Low complexity" evidence="8">
    <location>
        <begin position="256"/>
        <end position="270"/>
    </location>
</feature>
<feature type="compositionally biased region" description="Low complexity" evidence="8">
    <location>
        <begin position="315"/>
        <end position="328"/>
    </location>
</feature>
<evidence type="ECO:0008006" key="13">
    <source>
        <dbReference type="Google" id="ProtNLM"/>
    </source>
</evidence>
<feature type="compositionally biased region" description="Basic and acidic residues" evidence="8">
    <location>
        <begin position="291"/>
        <end position="311"/>
    </location>
</feature>
<feature type="compositionally biased region" description="Low complexity" evidence="8">
    <location>
        <begin position="622"/>
        <end position="642"/>
    </location>
</feature>
<keyword evidence="4" id="KW-0862">Zinc</keyword>
<evidence type="ECO:0000259" key="9">
    <source>
        <dbReference type="Pfam" id="PF07227"/>
    </source>
</evidence>
<evidence type="ECO:0000256" key="1">
    <source>
        <dbReference type="ARBA" id="ARBA00004123"/>
    </source>
</evidence>
<keyword evidence="5 7" id="KW-0175">Coiled coil</keyword>
<feature type="domain" description="Oberon-like PHD finger" evidence="9">
    <location>
        <begin position="992"/>
        <end position="1115"/>
    </location>
</feature>
<dbReference type="PANTHER" id="PTHR21736:SF20">
    <property type="entry name" value="PROTEIN OBERON 4"/>
    <property type="match status" value="1"/>
</dbReference>
<feature type="compositionally biased region" description="Basic and acidic residues" evidence="8">
    <location>
        <begin position="85"/>
        <end position="158"/>
    </location>
</feature>
<proteinExistence type="predicted"/>
<dbReference type="GO" id="GO:0010071">
    <property type="term" value="P:root meristem specification"/>
    <property type="evidence" value="ECO:0007669"/>
    <property type="project" value="TreeGrafter"/>
</dbReference>
<comment type="caution">
    <text evidence="11">The sequence shown here is derived from an EMBL/GenBank/DDBJ whole genome shotgun (WGS) entry which is preliminary data.</text>
</comment>
<dbReference type="Pfam" id="PF07227">
    <property type="entry name" value="PHD_Oberon"/>
    <property type="match status" value="1"/>
</dbReference>
<feature type="region of interest" description="Disordered" evidence="8">
    <location>
        <begin position="1"/>
        <end position="412"/>
    </location>
</feature>
<evidence type="ECO:0000256" key="4">
    <source>
        <dbReference type="ARBA" id="ARBA00022833"/>
    </source>
</evidence>
<accession>A0AAW1HC42</accession>
<dbReference type="InterPro" id="IPR032881">
    <property type="entry name" value="Oberon-like_PHD"/>
</dbReference>
<dbReference type="InterPro" id="IPR047578">
    <property type="entry name" value="OBE1-like_PHD"/>
</dbReference>
<reference evidence="11" key="1">
    <citation type="submission" date="2024-03" db="EMBL/GenBank/DDBJ databases">
        <title>WGS assembly of Saponaria officinalis var. Norfolk2.</title>
        <authorList>
            <person name="Jenkins J."/>
            <person name="Shu S."/>
            <person name="Grimwood J."/>
            <person name="Barry K."/>
            <person name="Goodstein D."/>
            <person name="Schmutz J."/>
            <person name="Leebens-Mack J."/>
            <person name="Osbourn A."/>
        </authorList>
    </citation>
    <scope>NUCLEOTIDE SEQUENCE [LARGE SCALE GENOMIC DNA]</scope>
    <source>
        <strain evidence="11">JIC</strain>
    </source>
</reference>
<evidence type="ECO:0000256" key="3">
    <source>
        <dbReference type="ARBA" id="ARBA00022771"/>
    </source>
</evidence>
<feature type="compositionally biased region" description="Polar residues" evidence="8">
    <location>
        <begin position="817"/>
        <end position="827"/>
    </location>
</feature>
<evidence type="ECO:0000313" key="12">
    <source>
        <dbReference type="Proteomes" id="UP001443914"/>
    </source>
</evidence>
<dbReference type="PANTHER" id="PTHR21736">
    <property type="entry name" value="VERNALIZATION-INSENSITIVE PROTEIN 3"/>
    <property type="match status" value="1"/>
</dbReference>
<dbReference type="GO" id="GO:0010078">
    <property type="term" value="P:maintenance of root meristem identity"/>
    <property type="evidence" value="ECO:0007669"/>
    <property type="project" value="TreeGrafter"/>
</dbReference>
<feature type="region of interest" description="Disordered" evidence="8">
    <location>
        <begin position="813"/>
        <end position="848"/>
    </location>
</feature>
<keyword evidence="6" id="KW-0539">Nucleus</keyword>
<feature type="domain" description="Oberon coiled-coil region" evidence="10">
    <location>
        <begin position="1238"/>
        <end position="1343"/>
    </location>
</feature>
<organism evidence="11 12">
    <name type="scientific">Saponaria officinalis</name>
    <name type="common">Common soapwort</name>
    <name type="synonym">Lychnis saponaria</name>
    <dbReference type="NCBI Taxonomy" id="3572"/>
    <lineage>
        <taxon>Eukaryota</taxon>
        <taxon>Viridiplantae</taxon>
        <taxon>Streptophyta</taxon>
        <taxon>Embryophyta</taxon>
        <taxon>Tracheophyta</taxon>
        <taxon>Spermatophyta</taxon>
        <taxon>Magnoliopsida</taxon>
        <taxon>eudicotyledons</taxon>
        <taxon>Gunneridae</taxon>
        <taxon>Pentapetalae</taxon>
        <taxon>Caryophyllales</taxon>
        <taxon>Caryophyllaceae</taxon>
        <taxon>Caryophylleae</taxon>
        <taxon>Saponaria</taxon>
    </lineage>
</organism>
<dbReference type="InterPro" id="IPR032535">
    <property type="entry name" value="Oberon_CC"/>
</dbReference>
<dbReference type="GO" id="GO:0008270">
    <property type="term" value="F:zinc ion binding"/>
    <property type="evidence" value="ECO:0007669"/>
    <property type="project" value="UniProtKB-KW"/>
</dbReference>
<gene>
    <name evidence="11" type="ORF">RND81_12G180300</name>
</gene>
<feature type="compositionally biased region" description="Polar residues" evidence="8">
    <location>
        <begin position="380"/>
        <end position="391"/>
    </location>
</feature>
<protein>
    <recommendedName>
        <fullName evidence="13">Protein OBERON 4</fullName>
    </recommendedName>
</protein>
<keyword evidence="3" id="KW-0863">Zinc-finger</keyword>
<dbReference type="Proteomes" id="UP001443914">
    <property type="component" value="Unassembled WGS sequence"/>
</dbReference>
<evidence type="ECO:0000259" key="10">
    <source>
        <dbReference type="Pfam" id="PF16312"/>
    </source>
</evidence>
<name>A0AAW1HC42_SAPOF</name>
<dbReference type="GO" id="GO:0010468">
    <property type="term" value="P:regulation of gene expression"/>
    <property type="evidence" value="ECO:0007669"/>
    <property type="project" value="TreeGrafter"/>
</dbReference>
<feature type="compositionally biased region" description="Basic and acidic residues" evidence="8">
    <location>
        <begin position="272"/>
        <end position="284"/>
    </location>
</feature>
<feature type="region of interest" description="Disordered" evidence="8">
    <location>
        <begin position="741"/>
        <end position="780"/>
    </location>
</feature>
<dbReference type="PRINTS" id="PR01544">
    <property type="entry name" value="ARATH130DUF"/>
</dbReference>
<evidence type="ECO:0000256" key="6">
    <source>
        <dbReference type="ARBA" id="ARBA00023242"/>
    </source>
</evidence>
<comment type="subcellular location">
    <subcellularLocation>
        <location evidence="1">Nucleus</location>
    </subcellularLocation>
</comment>
<feature type="compositionally biased region" description="Basic and acidic residues" evidence="8">
    <location>
        <begin position="364"/>
        <end position="379"/>
    </location>
</feature>
<evidence type="ECO:0000256" key="8">
    <source>
        <dbReference type="SAM" id="MobiDB-lite"/>
    </source>
</evidence>
<evidence type="ECO:0000256" key="7">
    <source>
        <dbReference type="SAM" id="Coils"/>
    </source>
</evidence>
<feature type="region of interest" description="Disordered" evidence="8">
    <location>
        <begin position="622"/>
        <end position="644"/>
    </location>
</feature>
<evidence type="ECO:0000313" key="11">
    <source>
        <dbReference type="EMBL" id="KAK9673636.1"/>
    </source>
</evidence>
<dbReference type="GO" id="GO:0005634">
    <property type="term" value="C:nucleus"/>
    <property type="evidence" value="ECO:0007669"/>
    <property type="project" value="UniProtKB-SubCell"/>
</dbReference>
<feature type="compositionally biased region" description="Low complexity" evidence="8">
    <location>
        <begin position="60"/>
        <end position="84"/>
    </location>
</feature>
<evidence type="ECO:0000256" key="2">
    <source>
        <dbReference type="ARBA" id="ARBA00022723"/>
    </source>
</evidence>
<dbReference type="EMBL" id="JBDFQZ010000012">
    <property type="protein sequence ID" value="KAK9673636.1"/>
    <property type="molecule type" value="Genomic_DNA"/>
</dbReference>
<feature type="coiled-coil region" evidence="7">
    <location>
        <begin position="1256"/>
        <end position="1352"/>
    </location>
</feature>
<dbReference type="CDD" id="cd15612">
    <property type="entry name" value="PHD_OBE1_like"/>
    <property type="match status" value="1"/>
</dbReference>
<feature type="compositionally biased region" description="Basic and acidic residues" evidence="8">
    <location>
        <begin position="174"/>
        <end position="218"/>
    </location>
</feature>
<feature type="compositionally biased region" description="Basic and acidic residues" evidence="8">
    <location>
        <begin position="225"/>
        <end position="240"/>
    </location>
</feature>
<feature type="region of interest" description="Disordered" evidence="8">
    <location>
        <begin position="449"/>
        <end position="477"/>
    </location>
</feature>
<keyword evidence="2" id="KW-0479">Metal-binding</keyword>
<evidence type="ECO:0000256" key="5">
    <source>
        <dbReference type="ARBA" id="ARBA00023054"/>
    </source>
</evidence>
<sequence length="1355" mass="148304">MMKRLRAYDDDSASAGEKEVDRATSFSSSSHHRRFFSKGPPDNGRRRLSPAVDDDRDGSSSRGLSLRNNNNSNSNNNNGSMGNSFDDRGSVMRKRVEYNDLDGFDDREGSRMMRKRDHDISDNFDDRDGFVGGRKRMEHESDGFERRKGFDRYRDRDVGGVGSSMVSPRGGYVAEREKERERERNRERVHRSESFCVTRRDFPKGFRSERHWSRREDGGGSSSWRRLDGRSKKDVDDDAKSSPLERGGGGGGGGSSSSRGGMDSGGVSSSKESLRSPHGVKDGKSPTWSRDSTKDSKDSGGEHSKDTKKNESMLAESGGSATGAASGSEMEEGELQSESHQALLASERNLEIASGAKYGNNPRVYRDDGIKLDEAKSTQRGESIVANSAASGKQLVEKEDNVSSEGVVGDRKQVSVAETGNHFESSTEKLSSFQNDSVRVASACEANKGTAPKVDENAASDGVNPRAKHSGHSGFSSFSFDTNIKGKEFNKNAMDNSSTQERTRNCFDLEVGLDEPSKAIAEETRKEPESCAIAVKDKGKCVVVSSPDEACVRENNLLVERNFIACRDDAMEGPSARGFELFSSSAGVKVESVNQAGGLKTEIEKLKLEPLDLSLGLSNGAAPAASNSVAAPPSSPPHARSVQSFGTTLRTGSDCFTTSISFSGSQFMHNPSCSLTHNSVDYDFEQSVKSRPLFQGVDWQALSGNDTLPKEIAAKQKLVSNGNGNGSVGNGSIGNANGHGNGSIGNANGHGNGSIGHGSMGNVNGHGNGSMGNVNGHGNGSMGNGNGSIYFSQASLGILNGRAVQQQGVLPGMDRSASFQRQPSGKSRYQDDLRSPAHSGGSYDSRSEYVKDKKRLTGEESLSRLFRSISQRDMEQGIAGEREFVERIIYQVLSEPSETMSRKVNEMPERILTVLKDTVCEIILKEDNREKLRVLQEVLRKRSDLSLETLVKSHRVQLQILVAIKTALPDFIQRGDSIPTGDLAEIYLYLKCRNSNCRSALPVDECDCRFCSQKEGFCSSCMCLACSKFDTASNTCGWVGCDVCNHWCHTDCGLLKFYIRNDRSGTGVQGATEMQFYCLACEHPSEMFGFVKDVFKSCASDWKADTLKKELEYVRRIFSASNDIKGKMLHDVAKQLVLRLQMGATSVEVCKQIIGFLNESDSKFGNAVGSSGRESQLQPQAIEKSRGVLGDKVGALGQEPTWSKPSPMKELSRAENVGTALAMAEGSSAGGASWNSGMMMSMNKKPPVVDELDSIIKVKLAEAEMFQKRADDARRESEGLQRIVLSKNDKIEEEYASRIAKLRLSEVEERRRQKHEELQMLERSHREYFNMKTRMEMDIKDLLLKMEATRRNMCA</sequence>
<keyword evidence="12" id="KW-1185">Reference proteome</keyword>
<feature type="compositionally biased region" description="Gly residues" evidence="8">
    <location>
        <begin position="246"/>
        <end position="255"/>
    </location>
</feature>
<dbReference type="GO" id="GO:0010492">
    <property type="term" value="P:maintenance of shoot apical meristem identity"/>
    <property type="evidence" value="ECO:0007669"/>
    <property type="project" value="TreeGrafter"/>
</dbReference>
<dbReference type="Pfam" id="PF16312">
    <property type="entry name" value="Oberon_cc"/>
    <property type="match status" value="1"/>
</dbReference>